<name>W3XIT6_PESFW</name>
<dbReference type="InterPro" id="IPR017972">
    <property type="entry name" value="Cyt_P450_CS"/>
</dbReference>
<comment type="cofactor">
    <cofactor evidence="1 7">
        <name>heme</name>
        <dbReference type="ChEBI" id="CHEBI:30413"/>
    </cofactor>
</comment>
<dbReference type="AlphaFoldDB" id="W3XIT6"/>
<dbReference type="InterPro" id="IPR001128">
    <property type="entry name" value="Cyt_P450"/>
</dbReference>
<dbReference type="InterPro" id="IPR002403">
    <property type="entry name" value="Cyt_P450_E_grp-IV"/>
</dbReference>
<evidence type="ECO:0000256" key="8">
    <source>
        <dbReference type="RuleBase" id="RU000461"/>
    </source>
</evidence>
<protein>
    <recommendedName>
        <fullName evidence="11">Cytochrome P450</fullName>
    </recommendedName>
</protein>
<evidence type="ECO:0000256" key="5">
    <source>
        <dbReference type="ARBA" id="ARBA00023004"/>
    </source>
</evidence>
<evidence type="ECO:0000256" key="7">
    <source>
        <dbReference type="PIRSR" id="PIRSR602403-1"/>
    </source>
</evidence>
<dbReference type="eggNOG" id="KOG0157">
    <property type="taxonomic scope" value="Eukaryota"/>
</dbReference>
<dbReference type="GO" id="GO:0008395">
    <property type="term" value="F:steroid hydroxylase activity"/>
    <property type="evidence" value="ECO:0007669"/>
    <property type="project" value="TreeGrafter"/>
</dbReference>
<keyword evidence="8" id="KW-0560">Oxidoreductase</keyword>
<evidence type="ECO:0000256" key="4">
    <source>
        <dbReference type="ARBA" id="ARBA00022723"/>
    </source>
</evidence>
<evidence type="ECO:0000256" key="3">
    <source>
        <dbReference type="ARBA" id="ARBA00022617"/>
    </source>
</evidence>
<dbReference type="PRINTS" id="PR00465">
    <property type="entry name" value="EP450IV"/>
</dbReference>
<keyword evidence="4 7" id="KW-0479">Metal-binding</keyword>
<evidence type="ECO:0000313" key="9">
    <source>
        <dbReference type="EMBL" id="ETS85983.1"/>
    </source>
</evidence>
<dbReference type="GO" id="GO:0020037">
    <property type="term" value="F:heme binding"/>
    <property type="evidence" value="ECO:0007669"/>
    <property type="project" value="InterPro"/>
</dbReference>
<dbReference type="GeneID" id="19269021"/>
<gene>
    <name evidence="9" type="ORF">PFICI_04008</name>
</gene>
<dbReference type="CDD" id="cd11040">
    <property type="entry name" value="CYP7_CYP8-like"/>
    <property type="match status" value="1"/>
</dbReference>
<dbReference type="SUPFAM" id="SSF48264">
    <property type="entry name" value="Cytochrome P450"/>
    <property type="match status" value="1"/>
</dbReference>
<keyword evidence="10" id="KW-1185">Reference proteome</keyword>
<organism evidence="9 10">
    <name type="scientific">Pestalotiopsis fici (strain W106-1 / CGMCC3.15140)</name>
    <dbReference type="NCBI Taxonomy" id="1229662"/>
    <lineage>
        <taxon>Eukaryota</taxon>
        <taxon>Fungi</taxon>
        <taxon>Dikarya</taxon>
        <taxon>Ascomycota</taxon>
        <taxon>Pezizomycotina</taxon>
        <taxon>Sordariomycetes</taxon>
        <taxon>Xylariomycetidae</taxon>
        <taxon>Amphisphaeriales</taxon>
        <taxon>Sporocadaceae</taxon>
        <taxon>Pestalotiopsis</taxon>
    </lineage>
</organism>
<sequence length="483" mass="54150">MAPLDIQFATSASTVQTKRSTILDTMNCFGRVREPFALQLLGKKLYICTDPVDVSTIFDDTESFNFDHHLTDLLNSFGISNDALRRSWHVPRPGDWCFIPNNPVNPKQKSLIHCVEDIYRAQLLPGEHMNRWTQKFLNSVRDSLYTMDSLAFCLQPGGAGSYQGRTLSRVSLYSLVSSINVQATVNAMFGPRLLNIDPLVVQYMTTFNEYVWMIIFRCPNVFGSPILAAQNKLLAAVRTFVQLPEDQRKEASWAITNTLKGMEIVGMDLESKVSMILMIFWAGVSNEHNSCFWLLTHLLYDETLLNLAREETESAWQSGHLDIKYLCANSPNLDSIFNEVLRLNNTAAAVRVASKDTTVGGKHLPAGSTILMPFRQLHMNENVWGTGVSEFQPLRFLNRKSLTRSASFRPFGGGATLCPGQTLARQEIYGFIAALLHRYCVDVTLDSVGNKPPFPRLNSMTPSFGLNGPIKGTDVFVSISEKW</sequence>
<dbReference type="HOGENOM" id="CLU_018012_3_0_1"/>
<dbReference type="EMBL" id="KI912110">
    <property type="protein sequence ID" value="ETS85983.1"/>
    <property type="molecule type" value="Genomic_DNA"/>
</dbReference>
<dbReference type="RefSeq" id="XP_007830780.1">
    <property type="nucleotide sequence ID" value="XM_007832589.1"/>
</dbReference>
<dbReference type="PANTHER" id="PTHR24304:SF2">
    <property type="entry name" value="24-HYDROXYCHOLESTEROL 7-ALPHA-HYDROXYLASE"/>
    <property type="match status" value="1"/>
</dbReference>
<evidence type="ECO:0000313" key="10">
    <source>
        <dbReference type="Proteomes" id="UP000030651"/>
    </source>
</evidence>
<dbReference type="GO" id="GO:0005506">
    <property type="term" value="F:iron ion binding"/>
    <property type="evidence" value="ECO:0007669"/>
    <property type="project" value="InterPro"/>
</dbReference>
<accession>W3XIT6</accession>
<dbReference type="OMA" id="LHFWAVL"/>
<evidence type="ECO:0000256" key="6">
    <source>
        <dbReference type="ARBA" id="ARBA00023033"/>
    </source>
</evidence>
<evidence type="ECO:0008006" key="11">
    <source>
        <dbReference type="Google" id="ProtNLM"/>
    </source>
</evidence>
<dbReference type="Pfam" id="PF00067">
    <property type="entry name" value="p450"/>
    <property type="match status" value="1"/>
</dbReference>
<feature type="binding site" description="axial binding residue" evidence="7">
    <location>
        <position position="418"/>
    </location>
    <ligand>
        <name>heme</name>
        <dbReference type="ChEBI" id="CHEBI:30413"/>
    </ligand>
    <ligandPart>
        <name>Fe</name>
        <dbReference type="ChEBI" id="CHEBI:18248"/>
    </ligandPart>
</feature>
<dbReference type="InParanoid" id="W3XIT6"/>
<dbReference type="Proteomes" id="UP000030651">
    <property type="component" value="Unassembled WGS sequence"/>
</dbReference>
<keyword evidence="6 8" id="KW-0503">Monooxygenase</keyword>
<reference evidence="10" key="1">
    <citation type="journal article" date="2015" name="BMC Genomics">
        <title>Genomic and transcriptomic analysis of the endophytic fungus Pestalotiopsis fici reveals its lifestyle and high potential for synthesis of natural products.</title>
        <authorList>
            <person name="Wang X."/>
            <person name="Zhang X."/>
            <person name="Liu L."/>
            <person name="Xiang M."/>
            <person name="Wang W."/>
            <person name="Sun X."/>
            <person name="Che Y."/>
            <person name="Guo L."/>
            <person name="Liu G."/>
            <person name="Guo L."/>
            <person name="Wang C."/>
            <person name="Yin W.B."/>
            <person name="Stadler M."/>
            <person name="Zhang X."/>
            <person name="Liu X."/>
        </authorList>
    </citation>
    <scope>NUCLEOTIDE SEQUENCE [LARGE SCALE GENOMIC DNA]</scope>
    <source>
        <strain evidence="10">W106-1 / CGMCC3.15140</strain>
    </source>
</reference>
<dbReference type="PANTHER" id="PTHR24304">
    <property type="entry name" value="CYTOCHROME P450 FAMILY 7"/>
    <property type="match status" value="1"/>
</dbReference>
<dbReference type="Gene3D" id="1.10.630.10">
    <property type="entry name" value="Cytochrome P450"/>
    <property type="match status" value="1"/>
</dbReference>
<dbReference type="KEGG" id="pfy:PFICI_04008"/>
<keyword evidence="5 7" id="KW-0408">Iron</keyword>
<keyword evidence="3 7" id="KW-0349">Heme</keyword>
<dbReference type="GO" id="GO:0016705">
    <property type="term" value="F:oxidoreductase activity, acting on paired donors, with incorporation or reduction of molecular oxygen"/>
    <property type="evidence" value="ECO:0007669"/>
    <property type="project" value="InterPro"/>
</dbReference>
<dbReference type="InterPro" id="IPR036396">
    <property type="entry name" value="Cyt_P450_sf"/>
</dbReference>
<evidence type="ECO:0000256" key="2">
    <source>
        <dbReference type="ARBA" id="ARBA00010617"/>
    </source>
</evidence>
<evidence type="ECO:0000256" key="1">
    <source>
        <dbReference type="ARBA" id="ARBA00001971"/>
    </source>
</evidence>
<dbReference type="InterPro" id="IPR050529">
    <property type="entry name" value="CYP450_sterol_14alpha_dmase"/>
</dbReference>
<dbReference type="OrthoDB" id="1470350at2759"/>
<proteinExistence type="inferred from homology"/>
<dbReference type="PROSITE" id="PS00086">
    <property type="entry name" value="CYTOCHROME_P450"/>
    <property type="match status" value="1"/>
</dbReference>
<comment type="similarity">
    <text evidence="2 8">Belongs to the cytochrome P450 family.</text>
</comment>